<evidence type="ECO:0000313" key="5">
    <source>
        <dbReference type="WBParaSite" id="TCLT_0000892201-mRNA-1"/>
    </source>
</evidence>
<dbReference type="PANTHER" id="PTHR23324">
    <property type="entry name" value="SEC14 RELATED PROTEIN"/>
    <property type="match status" value="1"/>
</dbReference>
<name>A0A0N5D786_THECL</name>
<dbReference type="PROSITE" id="PS50866">
    <property type="entry name" value="GOLD"/>
    <property type="match status" value="1"/>
</dbReference>
<reference evidence="5" key="1">
    <citation type="submission" date="2017-02" db="UniProtKB">
        <authorList>
            <consortium name="WormBaseParasite"/>
        </authorList>
    </citation>
    <scope>IDENTIFICATION</scope>
</reference>
<sequence length="416" mass="46928">MDADTIEDSADLPSSHKTDSNYVEVFRKRMASLLTKYPSHDTTFTLQRWLFSYDYDLEEAGKQMTKALQSLSFLGAFRDYDNAESLNMVLRSLNKASDYFPGGIMGPDKHGNIIFVQPMGQARPRTVMLAGPVSDLYRLSVIEAEACMTFLRKEELIRGCKLGIIFISDLNGLSAETIYMPAIKAYMRVLNVLQYLFPDSIKKVYVINAPSVVDLLFSMAKQVLTKKMIENVEFLGSDWKQRLKDELGEENIFRHWGGTKKATKETGTIRMGGDIPPHLRVEISKSFKTVPAEQLIKATIPAGGTVKVPVNVLHSNSVLEWFFTISKGDIDFKITFCEHEIWPNFRLSTEFVPEYGEMLCAQTGTYIIHFTSPAKLLSKIISYNVVLKFRKNALQEGLPVSSLSFSPGPVKYCECN</sequence>
<dbReference type="SUPFAM" id="SSF101576">
    <property type="entry name" value="Supernatant protein factor (SPF), C-terminal domain"/>
    <property type="match status" value="1"/>
</dbReference>
<dbReference type="SUPFAM" id="SSF52087">
    <property type="entry name" value="CRAL/TRIO domain"/>
    <property type="match status" value="1"/>
</dbReference>
<dbReference type="InterPro" id="IPR009038">
    <property type="entry name" value="GOLD_dom"/>
</dbReference>
<dbReference type="Gene3D" id="2.60.120.680">
    <property type="entry name" value="GOLD domain"/>
    <property type="match status" value="1"/>
</dbReference>
<dbReference type="OMA" id="WLMGWDY"/>
<keyword evidence="4" id="KW-1185">Reference proteome</keyword>
<dbReference type="PROSITE" id="PS50191">
    <property type="entry name" value="CRAL_TRIO"/>
    <property type="match status" value="1"/>
</dbReference>
<dbReference type="CDD" id="cd00170">
    <property type="entry name" value="SEC14"/>
    <property type="match status" value="1"/>
</dbReference>
<dbReference type="PANTHER" id="PTHR23324:SF7">
    <property type="entry name" value="CRAL-TRIO DOMAIN-CONTAINING PROTEIN"/>
    <property type="match status" value="1"/>
</dbReference>
<reference evidence="3 4" key="2">
    <citation type="submission" date="2018-11" db="EMBL/GenBank/DDBJ databases">
        <authorList>
            <consortium name="Pathogen Informatics"/>
        </authorList>
    </citation>
    <scope>NUCLEOTIDE SEQUENCE [LARGE SCALE GENOMIC DNA]</scope>
</reference>
<feature type="domain" description="CRAL-TRIO" evidence="1">
    <location>
        <begin position="92"/>
        <end position="264"/>
    </location>
</feature>
<organism evidence="5">
    <name type="scientific">Thelazia callipaeda</name>
    <name type="common">Oriental eyeworm</name>
    <name type="synonym">Parasitic nematode</name>
    <dbReference type="NCBI Taxonomy" id="103827"/>
    <lineage>
        <taxon>Eukaryota</taxon>
        <taxon>Metazoa</taxon>
        <taxon>Ecdysozoa</taxon>
        <taxon>Nematoda</taxon>
        <taxon>Chromadorea</taxon>
        <taxon>Rhabditida</taxon>
        <taxon>Spirurina</taxon>
        <taxon>Spiruromorpha</taxon>
        <taxon>Thelazioidea</taxon>
        <taxon>Thelaziidae</taxon>
        <taxon>Thelazia</taxon>
    </lineage>
</organism>
<dbReference type="AlphaFoldDB" id="A0A0N5D786"/>
<dbReference type="InterPro" id="IPR036598">
    <property type="entry name" value="GOLD_dom_sf"/>
</dbReference>
<dbReference type="OrthoDB" id="1434354at2759"/>
<evidence type="ECO:0000259" key="2">
    <source>
        <dbReference type="PROSITE" id="PS50866"/>
    </source>
</evidence>
<dbReference type="WBParaSite" id="TCLT_0000892201-mRNA-1">
    <property type="protein sequence ID" value="TCLT_0000892201-mRNA-1"/>
    <property type="gene ID" value="TCLT_0000892201"/>
</dbReference>
<evidence type="ECO:0000313" key="4">
    <source>
        <dbReference type="Proteomes" id="UP000276776"/>
    </source>
</evidence>
<dbReference type="Pfam" id="PF00650">
    <property type="entry name" value="CRAL_TRIO"/>
    <property type="match status" value="1"/>
</dbReference>
<dbReference type="STRING" id="103827.A0A0N5D786"/>
<proteinExistence type="predicted"/>
<gene>
    <name evidence="3" type="ORF">TCLT_LOCUS8911</name>
</gene>
<dbReference type="Gene3D" id="3.40.525.10">
    <property type="entry name" value="CRAL-TRIO lipid binding domain"/>
    <property type="match status" value="1"/>
</dbReference>
<evidence type="ECO:0000259" key="1">
    <source>
        <dbReference type="PROSITE" id="PS50191"/>
    </source>
</evidence>
<dbReference type="EMBL" id="UYYF01004701">
    <property type="protein sequence ID" value="VDN06503.1"/>
    <property type="molecule type" value="Genomic_DNA"/>
</dbReference>
<dbReference type="InterPro" id="IPR051064">
    <property type="entry name" value="SEC14/CRAL-TRIO_domain"/>
</dbReference>
<evidence type="ECO:0000313" key="3">
    <source>
        <dbReference type="EMBL" id="VDN06503.1"/>
    </source>
</evidence>
<accession>A0A0N5D786</accession>
<dbReference type="GO" id="GO:0005737">
    <property type="term" value="C:cytoplasm"/>
    <property type="evidence" value="ECO:0007669"/>
    <property type="project" value="TreeGrafter"/>
</dbReference>
<dbReference type="InterPro" id="IPR036865">
    <property type="entry name" value="CRAL-TRIO_dom_sf"/>
</dbReference>
<dbReference type="InterPro" id="IPR001251">
    <property type="entry name" value="CRAL-TRIO_dom"/>
</dbReference>
<dbReference type="SMART" id="SM00516">
    <property type="entry name" value="SEC14"/>
    <property type="match status" value="1"/>
</dbReference>
<protein>
    <submittedName>
        <fullName evidence="5">CRAL-TRIO domain-containing protein</fullName>
    </submittedName>
</protein>
<feature type="domain" description="GOLD" evidence="2">
    <location>
        <begin position="293"/>
        <end position="387"/>
    </location>
</feature>
<dbReference type="Proteomes" id="UP000276776">
    <property type="component" value="Unassembled WGS sequence"/>
</dbReference>